<evidence type="ECO:0000313" key="2">
    <source>
        <dbReference type="Proteomes" id="UP000813462"/>
    </source>
</evidence>
<evidence type="ECO:0000313" key="1">
    <source>
        <dbReference type="EMBL" id="KAH7511795.1"/>
    </source>
</evidence>
<accession>A0A978UAK2</accession>
<dbReference type="EMBL" id="JAEACU010000012">
    <property type="protein sequence ID" value="KAH7511795.1"/>
    <property type="molecule type" value="Genomic_DNA"/>
</dbReference>
<gene>
    <name evidence="1" type="ORF">FEM48_Zijuj12G0020500</name>
</gene>
<dbReference type="Proteomes" id="UP000813462">
    <property type="component" value="Unassembled WGS sequence"/>
</dbReference>
<organism evidence="1 2">
    <name type="scientific">Ziziphus jujuba var. spinosa</name>
    <dbReference type="NCBI Taxonomy" id="714518"/>
    <lineage>
        <taxon>Eukaryota</taxon>
        <taxon>Viridiplantae</taxon>
        <taxon>Streptophyta</taxon>
        <taxon>Embryophyta</taxon>
        <taxon>Tracheophyta</taxon>
        <taxon>Spermatophyta</taxon>
        <taxon>Magnoliopsida</taxon>
        <taxon>eudicotyledons</taxon>
        <taxon>Gunneridae</taxon>
        <taxon>Pentapetalae</taxon>
        <taxon>rosids</taxon>
        <taxon>fabids</taxon>
        <taxon>Rosales</taxon>
        <taxon>Rhamnaceae</taxon>
        <taxon>Paliureae</taxon>
        <taxon>Ziziphus</taxon>
    </lineage>
</organism>
<proteinExistence type="predicted"/>
<sequence length="248" mass="28413">MKDVAGCNWFAAENRVKNSRAVNEVNKQQPSSHAYTVYTDYRLLTDVPAGLTRPRTQWAFIRTLSSSVPNQPGSYRPPYKMSTSPSIFHLYNLLQALYSEPLTRMFQNDHIIGVNRIKNQGFGGDRKRMALVSGGRSTLNPDAPLFVPAALRQVEDFSPEWWQLVKTSAWYRDYWLSQREDEEAFYGNVEDDIDDVAHLLPETFDLDAGEEFSNMEAQFEEFLHFSEMKGDKSSPIFTPNAIHENGMN</sequence>
<dbReference type="InterPro" id="IPR040414">
    <property type="entry name" value="CID1/CID2"/>
</dbReference>
<reference evidence="1" key="1">
    <citation type="journal article" date="2021" name="Front. Plant Sci.">
        <title>Chromosome-Scale Genome Assembly for Chinese Sour Jujube and Insights Into Its Genome Evolution and Domestication Signature.</title>
        <authorList>
            <person name="Shen L.-Y."/>
            <person name="Luo H."/>
            <person name="Wang X.-L."/>
            <person name="Wang X.-M."/>
            <person name="Qiu X.-J."/>
            <person name="Liu H."/>
            <person name="Zhou S.-S."/>
            <person name="Jia K.-H."/>
            <person name="Nie S."/>
            <person name="Bao Y.-T."/>
            <person name="Zhang R.-G."/>
            <person name="Yun Q.-Z."/>
            <person name="Chai Y.-H."/>
            <person name="Lu J.-Y."/>
            <person name="Li Y."/>
            <person name="Zhao S.-W."/>
            <person name="Mao J.-F."/>
            <person name="Jia S.-G."/>
            <person name="Mao Y.-M."/>
        </authorList>
    </citation>
    <scope>NUCLEOTIDE SEQUENCE</scope>
    <source>
        <strain evidence="1">AT0</strain>
        <tissue evidence="1">Leaf</tissue>
    </source>
</reference>
<evidence type="ECO:0008006" key="3">
    <source>
        <dbReference type="Google" id="ProtNLM"/>
    </source>
</evidence>
<dbReference type="AlphaFoldDB" id="A0A978UAK2"/>
<dbReference type="PANTHER" id="PTHR33790">
    <property type="entry name" value="OS05G0344200 PROTEIN"/>
    <property type="match status" value="1"/>
</dbReference>
<dbReference type="PANTHER" id="PTHR33790:SF10">
    <property type="entry name" value="PROTEIN EARLY RESPONSIVE TO DEHYDRATION 15"/>
    <property type="match status" value="1"/>
</dbReference>
<comment type="caution">
    <text evidence="1">The sequence shown here is derived from an EMBL/GenBank/DDBJ whole genome shotgun (WGS) entry which is preliminary data.</text>
</comment>
<name>A0A978UAK2_ZIZJJ</name>
<protein>
    <recommendedName>
        <fullName evidence="3">Protein EARLY RESPONSIVE TO DEHYDRATION 15-like</fullName>
    </recommendedName>
</protein>